<dbReference type="AlphaFoldDB" id="A0A917JJ63"/>
<sequence length="288" mass="31875">MTVDSHHHLWDLDVRDLPWIVGAEMDPLRRDFRPADLQAALKGSTVDATVLVQTVSDPDETPEMLVLADSVDRIAAVVGWVDLTARDVREQIGRLQTHPSGRWLKGIRHQVETEPDPEWLIRPDVLNGLAAVEDAGLVYELLVRPHQLPAAIKAVGQFPQLTFVLDHCGKPPVASGELEPWAGLIRALAAFPNVFCKFSGLVTEDAWARQPDPVRLRPYADVVLEAFGPGRLMFGSDWPVCLLAAEYGQVMDVARELAAGLDDRQRAALFDTTARQVYDIEGFRPLLG</sequence>
<evidence type="ECO:0000259" key="2">
    <source>
        <dbReference type="Pfam" id="PF04909"/>
    </source>
</evidence>
<name>A0A917JJ63_9PSEU</name>
<dbReference type="RefSeq" id="WP_188984241.1">
    <property type="nucleotide sequence ID" value="NZ_BMMT01000001.1"/>
</dbReference>
<evidence type="ECO:0000313" key="4">
    <source>
        <dbReference type="Proteomes" id="UP000597989"/>
    </source>
</evidence>
<feature type="domain" description="Amidohydrolase-related" evidence="2">
    <location>
        <begin position="3"/>
        <end position="280"/>
    </location>
</feature>
<accession>A0A917JJ63</accession>
<proteinExistence type="inferred from homology"/>
<dbReference type="EMBL" id="BMMT01000001">
    <property type="protein sequence ID" value="GGI67976.1"/>
    <property type="molecule type" value="Genomic_DNA"/>
</dbReference>
<dbReference type="InterPro" id="IPR006680">
    <property type="entry name" value="Amidohydro-rel"/>
</dbReference>
<comment type="similarity">
    <text evidence="1">Belongs to the metallo-dependent hydrolases superfamily.</text>
</comment>
<gene>
    <name evidence="3" type="ORF">GCM10011581_01100</name>
</gene>
<comment type="caution">
    <text evidence="3">The sequence shown here is derived from an EMBL/GenBank/DDBJ whole genome shotgun (WGS) entry which is preliminary data.</text>
</comment>
<dbReference type="InterPro" id="IPR032466">
    <property type="entry name" value="Metal_Hydrolase"/>
</dbReference>
<evidence type="ECO:0000256" key="1">
    <source>
        <dbReference type="ARBA" id="ARBA00038310"/>
    </source>
</evidence>
<dbReference type="PANTHER" id="PTHR43569">
    <property type="entry name" value="AMIDOHYDROLASE"/>
    <property type="match status" value="1"/>
</dbReference>
<dbReference type="Gene3D" id="3.20.20.140">
    <property type="entry name" value="Metal-dependent hydrolases"/>
    <property type="match status" value="1"/>
</dbReference>
<dbReference type="SUPFAM" id="SSF51556">
    <property type="entry name" value="Metallo-dependent hydrolases"/>
    <property type="match status" value="1"/>
</dbReference>
<dbReference type="PANTHER" id="PTHR43569:SF2">
    <property type="entry name" value="AMIDOHYDROLASE-RELATED DOMAIN-CONTAINING PROTEIN"/>
    <property type="match status" value="1"/>
</dbReference>
<dbReference type="Proteomes" id="UP000597989">
    <property type="component" value="Unassembled WGS sequence"/>
</dbReference>
<reference evidence="3 4" key="1">
    <citation type="journal article" date="2014" name="Int. J. Syst. Evol. Microbiol.">
        <title>Complete genome sequence of Corynebacterium casei LMG S-19264T (=DSM 44701T), isolated from a smear-ripened cheese.</title>
        <authorList>
            <consortium name="US DOE Joint Genome Institute (JGI-PGF)"/>
            <person name="Walter F."/>
            <person name="Albersmeier A."/>
            <person name="Kalinowski J."/>
            <person name="Ruckert C."/>
        </authorList>
    </citation>
    <scope>NUCLEOTIDE SEQUENCE [LARGE SCALE GENOMIC DNA]</scope>
    <source>
        <strain evidence="3 4">CGMCC 4.7206</strain>
    </source>
</reference>
<protein>
    <submittedName>
        <fullName evidence="3">Amidohydrolase</fullName>
    </submittedName>
</protein>
<dbReference type="GO" id="GO:0016787">
    <property type="term" value="F:hydrolase activity"/>
    <property type="evidence" value="ECO:0007669"/>
    <property type="project" value="InterPro"/>
</dbReference>
<organism evidence="3 4">
    <name type="scientific">Saccharopolyspora thermophila</name>
    <dbReference type="NCBI Taxonomy" id="89367"/>
    <lineage>
        <taxon>Bacteria</taxon>
        <taxon>Bacillati</taxon>
        <taxon>Actinomycetota</taxon>
        <taxon>Actinomycetes</taxon>
        <taxon>Pseudonocardiales</taxon>
        <taxon>Pseudonocardiaceae</taxon>
        <taxon>Saccharopolyspora</taxon>
    </lineage>
</organism>
<dbReference type="Pfam" id="PF04909">
    <property type="entry name" value="Amidohydro_2"/>
    <property type="match status" value="1"/>
</dbReference>
<evidence type="ECO:0000313" key="3">
    <source>
        <dbReference type="EMBL" id="GGI67976.1"/>
    </source>
</evidence>
<dbReference type="InterPro" id="IPR052350">
    <property type="entry name" value="Metallo-dep_Lactonases"/>
</dbReference>